<comment type="caution">
    <text evidence="9">The sequence shown here is derived from an EMBL/GenBank/DDBJ whole genome shotgun (WGS) entry which is preliminary data.</text>
</comment>
<dbReference type="SUPFAM" id="SSF49464">
    <property type="entry name" value="Carboxypeptidase regulatory domain-like"/>
    <property type="match status" value="1"/>
</dbReference>
<dbReference type="PANTHER" id="PTHR30069">
    <property type="entry name" value="TONB-DEPENDENT OUTER MEMBRANE RECEPTOR"/>
    <property type="match status" value="1"/>
</dbReference>
<dbReference type="InterPro" id="IPR039426">
    <property type="entry name" value="TonB-dep_rcpt-like"/>
</dbReference>
<dbReference type="InterPro" id="IPR036942">
    <property type="entry name" value="Beta-barrel_TonB_sf"/>
</dbReference>
<dbReference type="PANTHER" id="PTHR30069:SF29">
    <property type="entry name" value="HEMOGLOBIN AND HEMOGLOBIN-HAPTOGLOBIN-BINDING PROTEIN 1-RELATED"/>
    <property type="match status" value="1"/>
</dbReference>
<dbReference type="InterPro" id="IPR032508">
    <property type="entry name" value="FecR_C"/>
</dbReference>
<keyword evidence="7" id="KW-0998">Cell outer membrane</keyword>
<evidence type="ECO:0000256" key="1">
    <source>
        <dbReference type="ARBA" id="ARBA00004571"/>
    </source>
</evidence>
<dbReference type="SMART" id="SM00965">
    <property type="entry name" value="STN"/>
    <property type="match status" value="1"/>
</dbReference>
<dbReference type="Pfam" id="PF07715">
    <property type="entry name" value="Plug"/>
    <property type="match status" value="1"/>
</dbReference>
<sequence>MNKRILCFGICWLAIAFTVLGQANLLDQKISVKRTDTTIQLVLTELSERYNIPFSYGNDLVPLQRKINITAENQPLRQVLDKILQGTRTHYSIIGSQVILHPARNTTNKNERLTISGHVIDATSGESLAGATITNGTLGSVSNTFGFYSLAVPPGPMQLQVRYLGYEVLRVSIPFVSKDTVLQLQLQPLSNVIHEVNVVAEKATDLYQANRLSIRSTEIKQLPQLMGEADVIKAIQLLPGVLAGREGSSDLIVRGGSPDQNLILLDGVPVYNVSHLLGTFSVFNPDAIKNVDVIKGGFPAPYGGRLSSIVDVQLKEGNNQRISGEGSVGFISSKFLLEGPISSEKTSFLVTARRTYLDLLTAAAEAMSGETMSSSYSFYDLNAKINHTFSPSNRIYLSVYGGNDGFSDKQEFINENQRFKMHWGNITSALRWNHIYNARLFSNLTLTHSRYSFGQSTQLTQNQGGIDINRTVDYTSGIKDWGAKVDFDFAADTKHSVKFGGSYTYHSFNPEHTTLATDTLILTAGTSYDILAHEFYTYAEDRIQLSNRLQASAGLHFSGFVVNGKTFNSLQPRLSLGYTSESGISIRASYATMAQYLHLLSNTSTGTPTDIWVPVTDKVKPQRSWQATLGAASVINQQWELTSDLYYKVMKDVAEFKDGGDFVGDFLRSGPQTNFANFVAPPYETRIASGKGWSYGSEWLLRKRQGRTTGWAGYTLAWSWRQLDSINYNHKYPYTYDSRHSVSLVANHQLTEKLSIGGSWVYRTGYATTLPMVRYKAYGEPIYRPGSESPHIETVDYLGERNNYRMPAYHRLDLSLTHTKIKKWGERSWNFSVYNAYNRRNPYYLYLSNASSSTTSGSQRRLYQKSLFPVLPSFSYGFKF</sequence>
<gene>
    <name evidence="9" type="ORF">ACFSRY_11310</name>
</gene>
<name>A0ABW5INB9_9BACT</name>
<keyword evidence="10" id="KW-1185">Reference proteome</keyword>
<dbReference type="SUPFAM" id="SSF56935">
    <property type="entry name" value="Porins"/>
    <property type="match status" value="1"/>
</dbReference>
<dbReference type="Gene3D" id="2.60.40.1120">
    <property type="entry name" value="Carboxypeptidase-like, regulatory domain"/>
    <property type="match status" value="1"/>
</dbReference>
<dbReference type="InterPro" id="IPR012910">
    <property type="entry name" value="Plug_dom"/>
</dbReference>
<comment type="subcellular location">
    <subcellularLocation>
        <location evidence="1">Cell outer membrane</location>
        <topology evidence="1">Multi-pass membrane protein</topology>
    </subcellularLocation>
</comment>
<keyword evidence="5" id="KW-0732">Signal</keyword>
<evidence type="ECO:0000256" key="5">
    <source>
        <dbReference type="ARBA" id="ARBA00022729"/>
    </source>
</evidence>
<keyword evidence="6" id="KW-0472">Membrane</keyword>
<dbReference type="Proteomes" id="UP001597544">
    <property type="component" value="Unassembled WGS sequence"/>
</dbReference>
<dbReference type="Gene3D" id="2.40.170.20">
    <property type="entry name" value="TonB-dependent receptor, beta-barrel domain"/>
    <property type="match status" value="1"/>
</dbReference>
<evidence type="ECO:0000256" key="2">
    <source>
        <dbReference type="ARBA" id="ARBA00022448"/>
    </source>
</evidence>
<dbReference type="Gene3D" id="3.55.50.30">
    <property type="match status" value="1"/>
</dbReference>
<accession>A0ABW5INB9</accession>
<dbReference type="InterPro" id="IPR008969">
    <property type="entry name" value="CarboxyPept-like_regulatory"/>
</dbReference>
<dbReference type="InterPro" id="IPR037066">
    <property type="entry name" value="Plug_dom_sf"/>
</dbReference>
<evidence type="ECO:0000256" key="4">
    <source>
        <dbReference type="ARBA" id="ARBA00022692"/>
    </source>
</evidence>
<evidence type="ECO:0000313" key="10">
    <source>
        <dbReference type="Proteomes" id="UP001597544"/>
    </source>
</evidence>
<dbReference type="EMBL" id="JBHULU010000015">
    <property type="protein sequence ID" value="MFD2514457.1"/>
    <property type="molecule type" value="Genomic_DNA"/>
</dbReference>
<dbReference type="RefSeq" id="WP_377507090.1">
    <property type="nucleotide sequence ID" value="NZ_JBHULU010000015.1"/>
</dbReference>
<organism evidence="9 10">
    <name type="scientific">Pontibacter locisalis</name>
    <dbReference type="NCBI Taxonomy" id="1719035"/>
    <lineage>
        <taxon>Bacteria</taxon>
        <taxon>Pseudomonadati</taxon>
        <taxon>Bacteroidota</taxon>
        <taxon>Cytophagia</taxon>
        <taxon>Cytophagales</taxon>
        <taxon>Hymenobacteraceae</taxon>
        <taxon>Pontibacter</taxon>
    </lineage>
</organism>
<dbReference type="Pfam" id="PF16344">
    <property type="entry name" value="FecR_C"/>
    <property type="match status" value="1"/>
</dbReference>
<keyword evidence="4" id="KW-0812">Transmembrane</keyword>
<proteinExistence type="predicted"/>
<protein>
    <submittedName>
        <fullName evidence="9">TonB-dependent receptor plug domain-containing protein</fullName>
    </submittedName>
</protein>
<evidence type="ECO:0000256" key="6">
    <source>
        <dbReference type="ARBA" id="ARBA00023136"/>
    </source>
</evidence>
<dbReference type="InterPro" id="IPR011662">
    <property type="entry name" value="Secretin/TonB_short_N"/>
</dbReference>
<reference evidence="10" key="1">
    <citation type="journal article" date="2019" name="Int. J. Syst. Evol. Microbiol.">
        <title>The Global Catalogue of Microorganisms (GCM) 10K type strain sequencing project: providing services to taxonomists for standard genome sequencing and annotation.</title>
        <authorList>
            <consortium name="The Broad Institute Genomics Platform"/>
            <consortium name="The Broad Institute Genome Sequencing Center for Infectious Disease"/>
            <person name="Wu L."/>
            <person name="Ma J."/>
        </authorList>
    </citation>
    <scope>NUCLEOTIDE SEQUENCE [LARGE SCALE GENOMIC DNA]</scope>
    <source>
        <strain evidence="10">KCTC 42498</strain>
    </source>
</reference>
<evidence type="ECO:0000259" key="8">
    <source>
        <dbReference type="SMART" id="SM00965"/>
    </source>
</evidence>
<keyword evidence="9" id="KW-0675">Receptor</keyword>
<evidence type="ECO:0000313" key="9">
    <source>
        <dbReference type="EMBL" id="MFD2514457.1"/>
    </source>
</evidence>
<evidence type="ECO:0000256" key="3">
    <source>
        <dbReference type="ARBA" id="ARBA00022452"/>
    </source>
</evidence>
<keyword evidence="3" id="KW-1134">Transmembrane beta strand</keyword>
<evidence type="ECO:0000256" key="7">
    <source>
        <dbReference type="ARBA" id="ARBA00023237"/>
    </source>
</evidence>
<keyword evidence="2" id="KW-0813">Transport</keyword>
<feature type="domain" description="Secretin/TonB short N-terminal" evidence="8">
    <location>
        <begin position="52"/>
        <end position="103"/>
    </location>
</feature>
<dbReference type="Pfam" id="PF13715">
    <property type="entry name" value="CarbopepD_reg_2"/>
    <property type="match status" value="1"/>
</dbReference>
<dbReference type="Gene3D" id="2.170.130.10">
    <property type="entry name" value="TonB-dependent receptor, plug domain"/>
    <property type="match status" value="1"/>
</dbReference>